<sequence>MKDLQECQFDLVKRKIADLSAENAIISELSSEMDVNAIDTALDTVQSKYLRRKLMETNGLVKQVQSHRLFTKYLQLHAPISPSRIISAVQPISPPNRRPIPLPFNGISTTSRHNIILQLHHYHSAANSPLKFQSALF</sequence>
<dbReference type="EMBL" id="JAFNEN010001987">
    <property type="protein sequence ID" value="KAG8173193.1"/>
    <property type="molecule type" value="Genomic_DNA"/>
</dbReference>
<comment type="caution">
    <text evidence="1">The sequence shown here is derived from an EMBL/GenBank/DDBJ whole genome shotgun (WGS) entry which is preliminary data.</text>
</comment>
<keyword evidence="2" id="KW-1185">Reference proteome</keyword>
<protein>
    <submittedName>
        <fullName evidence="1">Uncharacterized protein</fullName>
    </submittedName>
</protein>
<proteinExistence type="predicted"/>
<accession>A0AAV6TNI5</accession>
<evidence type="ECO:0000313" key="2">
    <source>
        <dbReference type="Proteomes" id="UP000827092"/>
    </source>
</evidence>
<dbReference type="Proteomes" id="UP000827092">
    <property type="component" value="Unassembled WGS sequence"/>
</dbReference>
<name>A0AAV6TNI5_9ARAC</name>
<dbReference type="AlphaFoldDB" id="A0AAV6TNI5"/>
<organism evidence="1 2">
    <name type="scientific">Oedothorax gibbosus</name>
    <dbReference type="NCBI Taxonomy" id="931172"/>
    <lineage>
        <taxon>Eukaryota</taxon>
        <taxon>Metazoa</taxon>
        <taxon>Ecdysozoa</taxon>
        <taxon>Arthropoda</taxon>
        <taxon>Chelicerata</taxon>
        <taxon>Arachnida</taxon>
        <taxon>Araneae</taxon>
        <taxon>Araneomorphae</taxon>
        <taxon>Entelegynae</taxon>
        <taxon>Araneoidea</taxon>
        <taxon>Linyphiidae</taxon>
        <taxon>Erigoninae</taxon>
        <taxon>Oedothorax</taxon>
    </lineage>
</organism>
<gene>
    <name evidence="1" type="ORF">JTE90_019308</name>
</gene>
<evidence type="ECO:0000313" key="1">
    <source>
        <dbReference type="EMBL" id="KAG8173193.1"/>
    </source>
</evidence>
<reference evidence="1 2" key="1">
    <citation type="journal article" date="2022" name="Nat. Ecol. Evol.">
        <title>A masculinizing supergene underlies an exaggerated male reproductive morph in a spider.</title>
        <authorList>
            <person name="Hendrickx F."/>
            <person name="De Corte Z."/>
            <person name="Sonet G."/>
            <person name="Van Belleghem S.M."/>
            <person name="Kostlbacher S."/>
            <person name="Vangestel C."/>
        </authorList>
    </citation>
    <scope>NUCLEOTIDE SEQUENCE [LARGE SCALE GENOMIC DNA]</scope>
    <source>
        <strain evidence="1">W744_W776</strain>
    </source>
</reference>